<dbReference type="InterPro" id="IPR050502">
    <property type="entry name" value="Euk_RNA-bind_prot"/>
</dbReference>
<evidence type="ECO:0000313" key="5">
    <source>
        <dbReference type="EMBL" id="KAK4098614.1"/>
    </source>
</evidence>
<evidence type="ECO:0000313" key="6">
    <source>
        <dbReference type="Proteomes" id="UP001305647"/>
    </source>
</evidence>
<feature type="non-terminal residue" evidence="5">
    <location>
        <position position="154"/>
    </location>
</feature>
<dbReference type="Pfam" id="PF00076">
    <property type="entry name" value="RRM_1"/>
    <property type="match status" value="1"/>
</dbReference>
<evidence type="ECO:0000259" key="4">
    <source>
        <dbReference type="PROSITE" id="PS50102"/>
    </source>
</evidence>
<dbReference type="InterPro" id="IPR035979">
    <property type="entry name" value="RBD_domain_sf"/>
</dbReference>
<keyword evidence="1 2" id="KW-0694">RNA-binding</keyword>
<dbReference type="InterPro" id="IPR000504">
    <property type="entry name" value="RRM_dom"/>
</dbReference>
<reference evidence="5" key="2">
    <citation type="submission" date="2023-05" db="EMBL/GenBank/DDBJ databases">
        <authorList>
            <consortium name="Lawrence Berkeley National Laboratory"/>
            <person name="Steindorff A."/>
            <person name="Hensen N."/>
            <person name="Bonometti L."/>
            <person name="Westerberg I."/>
            <person name="Brannstrom I.O."/>
            <person name="Guillou S."/>
            <person name="Cros-Aarteil S."/>
            <person name="Calhoun S."/>
            <person name="Haridas S."/>
            <person name="Kuo A."/>
            <person name="Mondo S."/>
            <person name="Pangilinan J."/>
            <person name="Riley R."/>
            <person name="Labutti K."/>
            <person name="Andreopoulos B."/>
            <person name="Lipzen A."/>
            <person name="Chen C."/>
            <person name="Yanf M."/>
            <person name="Daum C."/>
            <person name="Ng V."/>
            <person name="Clum A."/>
            <person name="Ohm R."/>
            <person name="Martin F."/>
            <person name="Silar P."/>
            <person name="Natvig D."/>
            <person name="Lalanne C."/>
            <person name="Gautier V."/>
            <person name="Ament-Velasquez S.L."/>
            <person name="Kruys A."/>
            <person name="Hutchinson M.I."/>
            <person name="Powell A.J."/>
            <person name="Barry K."/>
            <person name="Miller A.N."/>
            <person name="Grigoriev I.V."/>
            <person name="Debuchy R."/>
            <person name="Gladieux P."/>
            <person name="Thoren M.H."/>
            <person name="Johannesson H."/>
        </authorList>
    </citation>
    <scope>NUCLEOTIDE SEQUENCE</scope>
    <source>
        <strain evidence="5">CBS 757.83</strain>
    </source>
</reference>
<dbReference type="PANTHER" id="PTHR48025">
    <property type="entry name" value="OS02G0815200 PROTEIN"/>
    <property type="match status" value="1"/>
</dbReference>
<evidence type="ECO:0000256" key="3">
    <source>
        <dbReference type="SAM" id="MobiDB-lite"/>
    </source>
</evidence>
<keyword evidence="6" id="KW-1185">Reference proteome</keyword>
<feature type="region of interest" description="Disordered" evidence="3">
    <location>
        <begin position="121"/>
        <end position="154"/>
    </location>
</feature>
<name>A0AAN6PXT5_9PEZI</name>
<dbReference type="PANTHER" id="PTHR48025:SF1">
    <property type="entry name" value="RRM DOMAIN-CONTAINING PROTEIN"/>
    <property type="match status" value="1"/>
</dbReference>
<reference evidence="5" key="1">
    <citation type="journal article" date="2023" name="Mol. Phylogenet. Evol.">
        <title>Genome-scale phylogeny and comparative genomics of the fungal order Sordariales.</title>
        <authorList>
            <person name="Hensen N."/>
            <person name="Bonometti L."/>
            <person name="Westerberg I."/>
            <person name="Brannstrom I.O."/>
            <person name="Guillou S."/>
            <person name="Cros-Aarteil S."/>
            <person name="Calhoun S."/>
            <person name="Haridas S."/>
            <person name="Kuo A."/>
            <person name="Mondo S."/>
            <person name="Pangilinan J."/>
            <person name="Riley R."/>
            <person name="LaButti K."/>
            <person name="Andreopoulos B."/>
            <person name="Lipzen A."/>
            <person name="Chen C."/>
            <person name="Yan M."/>
            <person name="Daum C."/>
            <person name="Ng V."/>
            <person name="Clum A."/>
            <person name="Steindorff A."/>
            <person name="Ohm R.A."/>
            <person name="Martin F."/>
            <person name="Silar P."/>
            <person name="Natvig D.O."/>
            <person name="Lalanne C."/>
            <person name="Gautier V."/>
            <person name="Ament-Velasquez S.L."/>
            <person name="Kruys A."/>
            <person name="Hutchinson M.I."/>
            <person name="Powell A.J."/>
            <person name="Barry K."/>
            <person name="Miller A.N."/>
            <person name="Grigoriev I.V."/>
            <person name="Debuchy R."/>
            <person name="Gladieux P."/>
            <person name="Hiltunen Thoren M."/>
            <person name="Johannesson H."/>
        </authorList>
    </citation>
    <scope>NUCLEOTIDE SEQUENCE</scope>
    <source>
        <strain evidence="5">CBS 757.83</strain>
    </source>
</reference>
<sequence length="154" mass="17261">MESVRGPETPPGDALAEGRRIYIGNLLYSVKPADVEDLLRQSGFEESFEKLHISIDPISGRNPGYCFAEFTTRDEAERALDSLPGAQLFNRSIKVGSCNPKSSLSTQPRWGSKRDYNPTFQRWGDWKGKDEEPVSDQGPVAAIRHLEERGHRSV</sequence>
<feature type="domain" description="RRM" evidence="4">
    <location>
        <begin position="19"/>
        <end position="100"/>
    </location>
</feature>
<dbReference type="AlphaFoldDB" id="A0AAN6PXT5"/>
<accession>A0AAN6PXT5</accession>
<organism evidence="5 6">
    <name type="scientific">Parathielavia hyrcaniae</name>
    <dbReference type="NCBI Taxonomy" id="113614"/>
    <lineage>
        <taxon>Eukaryota</taxon>
        <taxon>Fungi</taxon>
        <taxon>Dikarya</taxon>
        <taxon>Ascomycota</taxon>
        <taxon>Pezizomycotina</taxon>
        <taxon>Sordariomycetes</taxon>
        <taxon>Sordariomycetidae</taxon>
        <taxon>Sordariales</taxon>
        <taxon>Chaetomiaceae</taxon>
        <taxon>Parathielavia</taxon>
    </lineage>
</organism>
<evidence type="ECO:0000256" key="1">
    <source>
        <dbReference type="ARBA" id="ARBA00022884"/>
    </source>
</evidence>
<feature type="compositionally biased region" description="Basic and acidic residues" evidence="3">
    <location>
        <begin position="144"/>
        <end position="154"/>
    </location>
</feature>
<dbReference type="SUPFAM" id="SSF54928">
    <property type="entry name" value="RNA-binding domain, RBD"/>
    <property type="match status" value="1"/>
</dbReference>
<dbReference type="GO" id="GO:0003729">
    <property type="term" value="F:mRNA binding"/>
    <property type="evidence" value="ECO:0007669"/>
    <property type="project" value="TreeGrafter"/>
</dbReference>
<dbReference type="SMART" id="SM00360">
    <property type="entry name" value="RRM"/>
    <property type="match status" value="1"/>
</dbReference>
<proteinExistence type="predicted"/>
<dbReference type="EMBL" id="MU863657">
    <property type="protein sequence ID" value="KAK4098614.1"/>
    <property type="molecule type" value="Genomic_DNA"/>
</dbReference>
<dbReference type="InterPro" id="IPR012677">
    <property type="entry name" value="Nucleotide-bd_a/b_plait_sf"/>
</dbReference>
<protein>
    <recommendedName>
        <fullName evidence="4">RRM domain-containing protein</fullName>
    </recommendedName>
</protein>
<dbReference type="Gene3D" id="3.30.70.330">
    <property type="match status" value="1"/>
</dbReference>
<gene>
    <name evidence="5" type="ORF">N658DRAFT_499278</name>
</gene>
<comment type="caution">
    <text evidence="5">The sequence shown here is derived from an EMBL/GenBank/DDBJ whole genome shotgun (WGS) entry which is preliminary data.</text>
</comment>
<dbReference type="PROSITE" id="PS50102">
    <property type="entry name" value="RRM"/>
    <property type="match status" value="1"/>
</dbReference>
<evidence type="ECO:0000256" key="2">
    <source>
        <dbReference type="PROSITE-ProRule" id="PRU00176"/>
    </source>
</evidence>
<dbReference type="Proteomes" id="UP001305647">
    <property type="component" value="Unassembled WGS sequence"/>
</dbReference>